<evidence type="ECO:0000256" key="7">
    <source>
        <dbReference type="ARBA" id="ARBA00034247"/>
    </source>
</evidence>
<dbReference type="EC" id="2.7.7.65" evidence="2"/>
<sequence length="524" mass="56423">MNQARRPWHSVLKLRHLIIALTTSSAIITMVATVLASYKVQRQQLIAQSLDDNLAYAAKLANTVDGFFKGALQQLAYSAQIAASDFGQAEVLRSEVRRLHLQTDSFNSVLIVDNDGLIRATSPASSPMQGVALRDQNLLRVIEAGRPYISPPYLPASGNLLVFVSHPVVAADGRQLGAIAGTIYLKQKSVLHQLLGTHYHRDGSYLYVVDAQRRLLYHPDPDRVGTLASANTAVDRLAHAASGSEVLINSRGLEMVAGFASAPTPGWGIVAQRPLAATLKPLGSLMAQVLGLTLPLSLAALVLVWMFALRIAQPLNALAASAAGYRPGGTDRALRAVSSWYFEAAQLKRAMLLGLGVFNGNLERLEKDAATDPLTGLGNRRRFDLSLTLLAEQRAPFSVVVLDIDHFKRINDTHGHDVGDAYLRHLAGLIGDSVGMGDVACRIGGEEFALLLPDTDLAEATARAEALRRRVAEAQPPHEQPMTVSAGVAEWQAGPDEDVQATLKTADQRLYCAKTLGRNQVQAA</sequence>
<evidence type="ECO:0000256" key="5">
    <source>
        <dbReference type="ARBA" id="ARBA00022989"/>
    </source>
</evidence>
<dbReference type="SUPFAM" id="SSF55073">
    <property type="entry name" value="Nucleotide cyclase"/>
    <property type="match status" value="1"/>
</dbReference>
<keyword evidence="3" id="KW-1003">Cell membrane</keyword>
<dbReference type="Pfam" id="PF00990">
    <property type="entry name" value="GGDEF"/>
    <property type="match status" value="1"/>
</dbReference>
<organism evidence="10 11">
    <name type="scientific">Pseudacidovorax intermedius</name>
    <dbReference type="NCBI Taxonomy" id="433924"/>
    <lineage>
        <taxon>Bacteria</taxon>
        <taxon>Pseudomonadati</taxon>
        <taxon>Pseudomonadota</taxon>
        <taxon>Betaproteobacteria</taxon>
        <taxon>Burkholderiales</taxon>
        <taxon>Comamonadaceae</taxon>
        <taxon>Pseudacidovorax</taxon>
    </lineage>
</organism>
<evidence type="ECO:0000256" key="1">
    <source>
        <dbReference type="ARBA" id="ARBA00004651"/>
    </source>
</evidence>
<keyword evidence="6 8" id="KW-0472">Membrane</keyword>
<proteinExistence type="predicted"/>
<dbReference type="InterPro" id="IPR043128">
    <property type="entry name" value="Rev_trsase/Diguanyl_cyclase"/>
</dbReference>
<dbReference type="CDD" id="cd18774">
    <property type="entry name" value="PDC2_HK_sensor"/>
    <property type="match status" value="1"/>
</dbReference>
<comment type="caution">
    <text evidence="10">The sequence shown here is derived from an EMBL/GenBank/DDBJ whole genome shotgun (WGS) entry which is preliminary data.</text>
</comment>
<dbReference type="SMART" id="SM00267">
    <property type="entry name" value="GGDEF"/>
    <property type="match status" value="1"/>
</dbReference>
<dbReference type="InterPro" id="IPR029151">
    <property type="entry name" value="Sensor-like_sf"/>
</dbReference>
<dbReference type="CDD" id="cd01949">
    <property type="entry name" value="GGDEF"/>
    <property type="match status" value="1"/>
</dbReference>
<comment type="catalytic activity">
    <reaction evidence="7">
        <text>2 GTP = 3',3'-c-di-GMP + 2 diphosphate</text>
        <dbReference type="Rhea" id="RHEA:24898"/>
        <dbReference type="ChEBI" id="CHEBI:33019"/>
        <dbReference type="ChEBI" id="CHEBI:37565"/>
        <dbReference type="ChEBI" id="CHEBI:58805"/>
        <dbReference type="EC" id="2.7.7.65"/>
    </reaction>
</comment>
<dbReference type="InterPro" id="IPR033479">
    <property type="entry name" value="dCache_1"/>
</dbReference>
<dbReference type="GO" id="GO:0005886">
    <property type="term" value="C:plasma membrane"/>
    <property type="evidence" value="ECO:0007669"/>
    <property type="project" value="UniProtKB-SubCell"/>
</dbReference>
<dbReference type="SUPFAM" id="SSF103190">
    <property type="entry name" value="Sensory domain-like"/>
    <property type="match status" value="2"/>
</dbReference>
<dbReference type="AlphaFoldDB" id="A0A147H7F1"/>
<feature type="transmembrane region" description="Helical" evidence="8">
    <location>
        <begin position="285"/>
        <end position="308"/>
    </location>
</feature>
<dbReference type="EMBL" id="LDSL01000030">
    <property type="protein sequence ID" value="KTT25887.1"/>
    <property type="molecule type" value="Genomic_DNA"/>
</dbReference>
<keyword evidence="11" id="KW-1185">Reference proteome</keyword>
<dbReference type="Pfam" id="PF02743">
    <property type="entry name" value="dCache_1"/>
    <property type="match status" value="1"/>
</dbReference>
<evidence type="ECO:0000256" key="4">
    <source>
        <dbReference type="ARBA" id="ARBA00022692"/>
    </source>
</evidence>
<dbReference type="Gene3D" id="3.30.450.20">
    <property type="entry name" value="PAS domain"/>
    <property type="match status" value="1"/>
</dbReference>
<dbReference type="CDD" id="cd18773">
    <property type="entry name" value="PDC1_HK_sensor"/>
    <property type="match status" value="1"/>
</dbReference>
<reference evidence="10 11" key="1">
    <citation type="journal article" date="2016" name="Front. Microbiol.">
        <title>Genomic Resource of Rice Seed Associated Bacteria.</title>
        <authorList>
            <person name="Midha S."/>
            <person name="Bansal K."/>
            <person name="Sharma S."/>
            <person name="Kumar N."/>
            <person name="Patil P.P."/>
            <person name="Chaudhry V."/>
            <person name="Patil P.B."/>
        </authorList>
    </citation>
    <scope>NUCLEOTIDE SEQUENCE [LARGE SCALE GENOMIC DNA]</scope>
    <source>
        <strain evidence="10 11">NS331</strain>
    </source>
</reference>
<dbReference type="OrthoDB" id="9812260at2"/>
<evidence type="ECO:0000313" key="10">
    <source>
        <dbReference type="EMBL" id="KTT25887.1"/>
    </source>
</evidence>
<accession>A0A147H7F1</accession>
<dbReference type="GO" id="GO:0052621">
    <property type="term" value="F:diguanylate cyclase activity"/>
    <property type="evidence" value="ECO:0007669"/>
    <property type="project" value="UniProtKB-EC"/>
</dbReference>
<gene>
    <name evidence="10" type="ORF">NS331_03985</name>
</gene>
<evidence type="ECO:0000256" key="6">
    <source>
        <dbReference type="ARBA" id="ARBA00023136"/>
    </source>
</evidence>
<dbReference type="Proteomes" id="UP000072741">
    <property type="component" value="Unassembled WGS sequence"/>
</dbReference>
<feature type="domain" description="GGDEF" evidence="9">
    <location>
        <begin position="395"/>
        <end position="524"/>
    </location>
</feature>
<comment type="subcellular location">
    <subcellularLocation>
        <location evidence="1">Cell membrane</location>
        <topology evidence="1">Multi-pass membrane protein</topology>
    </subcellularLocation>
</comment>
<evidence type="ECO:0000256" key="8">
    <source>
        <dbReference type="SAM" id="Phobius"/>
    </source>
</evidence>
<dbReference type="RefSeq" id="WP_058640712.1">
    <property type="nucleotide sequence ID" value="NZ_LDSL01000030.1"/>
</dbReference>
<dbReference type="InterPro" id="IPR029787">
    <property type="entry name" value="Nucleotide_cyclase"/>
</dbReference>
<dbReference type="NCBIfam" id="TIGR00254">
    <property type="entry name" value="GGDEF"/>
    <property type="match status" value="1"/>
</dbReference>
<keyword evidence="5 8" id="KW-1133">Transmembrane helix</keyword>
<dbReference type="PATRIC" id="fig|433924.3.peg.2656"/>
<protein>
    <recommendedName>
        <fullName evidence="2">diguanylate cyclase</fullName>
        <ecNumber evidence="2">2.7.7.65</ecNumber>
    </recommendedName>
</protein>
<dbReference type="PANTHER" id="PTHR45138">
    <property type="entry name" value="REGULATORY COMPONENTS OF SENSORY TRANSDUCTION SYSTEM"/>
    <property type="match status" value="1"/>
</dbReference>
<evidence type="ECO:0000256" key="3">
    <source>
        <dbReference type="ARBA" id="ARBA00022475"/>
    </source>
</evidence>
<keyword evidence="4 8" id="KW-0812">Transmembrane</keyword>
<dbReference type="InterPro" id="IPR050469">
    <property type="entry name" value="Diguanylate_Cyclase"/>
</dbReference>
<evidence type="ECO:0000259" key="9">
    <source>
        <dbReference type="PROSITE" id="PS50887"/>
    </source>
</evidence>
<evidence type="ECO:0000256" key="2">
    <source>
        <dbReference type="ARBA" id="ARBA00012528"/>
    </source>
</evidence>
<evidence type="ECO:0000313" key="11">
    <source>
        <dbReference type="Proteomes" id="UP000072741"/>
    </source>
</evidence>
<dbReference type="GO" id="GO:0043709">
    <property type="term" value="P:cell adhesion involved in single-species biofilm formation"/>
    <property type="evidence" value="ECO:0007669"/>
    <property type="project" value="TreeGrafter"/>
</dbReference>
<dbReference type="PANTHER" id="PTHR45138:SF9">
    <property type="entry name" value="DIGUANYLATE CYCLASE DGCM-RELATED"/>
    <property type="match status" value="1"/>
</dbReference>
<name>A0A147H7F1_9BURK</name>
<dbReference type="Gene3D" id="3.30.70.270">
    <property type="match status" value="1"/>
</dbReference>
<dbReference type="InterPro" id="IPR000160">
    <property type="entry name" value="GGDEF_dom"/>
</dbReference>
<dbReference type="PROSITE" id="PS50887">
    <property type="entry name" value="GGDEF"/>
    <property type="match status" value="1"/>
</dbReference>
<dbReference type="GO" id="GO:1902201">
    <property type="term" value="P:negative regulation of bacterial-type flagellum-dependent cell motility"/>
    <property type="evidence" value="ECO:0007669"/>
    <property type="project" value="TreeGrafter"/>
</dbReference>
<dbReference type="FunFam" id="3.30.70.270:FF:000001">
    <property type="entry name" value="Diguanylate cyclase domain protein"/>
    <property type="match status" value="1"/>
</dbReference>